<dbReference type="InterPro" id="IPR040476">
    <property type="entry name" value="CSD2"/>
</dbReference>
<comment type="function">
    <text evidence="7">3'-5' exoribonuclease that releases 5'-nucleoside monophosphates and is involved in maturation of structured RNAs.</text>
</comment>
<comment type="similarity">
    <text evidence="7">Belongs to the RNR ribonuclease family. RNase R subfamily.</text>
</comment>
<evidence type="ECO:0000256" key="8">
    <source>
        <dbReference type="SAM" id="MobiDB-lite"/>
    </source>
</evidence>
<feature type="compositionally biased region" description="Basic residues" evidence="8">
    <location>
        <begin position="732"/>
        <end position="741"/>
    </location>
</feature>
<dbReference type="GO" id="GO:0008859">
    <property type="term" value="F:exoribonuclease II activity"/>
    <property type="evidence" value="ECO:0007669"/>
    <property type="project" value="UniProtKB-UniRule"/>
</dbReference>
<keyword evidence="4 7" id="KW-0378">Hydrolase</keyword>
<name>A0A9J6P938_9PROT</name>
<keyword evidence="5 7" id="KW-0269">Exonuclease</keyword>
<dbReference type="InterPro" id="IPR003029">
    <property type="entry name" value="S1_domain"/>
</dbReference>
<keyword evidence="6 7" id="KW-0694">RNA-binding</keyword>
<evidence type="ECO:0000256" key="5">
    <source>
        <dbReference type="ARBA" id="ARBA00022839"/>
    </source>
</evidence>
<reference evidence="10" key="1">
    <citation type="submission" date="2022-06" db="EMBL/GenBank/DDBJ databases">
        <title>Isolation and Genomics of Futiania mangrovii gen. nov., sp. nov., a Rare and Metabolically-versatile member in the Class Alphaproteobacteria.</title>
        <authorList>
            <person name="Liu L."/>
            <person name="Huang W.-C."/>
            <person name="Pan J."/>
            <person name="Li J."/>
            <person name="Huang Y."/>
            <person name="Du H."/>
            <person name="Liu Y."/>
            <person name="Li M."/>
        </authorList>
    </citation>
    <scope>NUCLEOTIDE SEQUENCE</scope>
    <source>
        <strain evidence="10">FT118</strain>
    </source>
</reference>
<dbReference type="GO" id="GO:0006402">
    <property type="term" value="P:mRNA catabolic process"/>
    <property type="evidence" value="ECO:0007669"/>
    <property type="project" value="TreeGrafter"/>
</dbReference>
<dbReference type="SMART" id="SM00955">
    <property type="entry name" value="RNB"/>
    <property type="match status" value="1"/>
</dbReference>
<dbReference type="InterPro" id="IPR012340">
    <property type="entry name" value="NA-bd_OB-fold"/>
</dbReference>
<comment type="catalytic activity">
    <reaction evidence="1 7">
        <text>Exonucleolytic cleavage in the 3'- to 5'-direction to yield nucleoside 5'-phosphates.</text>
        <dbReference type="EC" id="3.1.13.1"/>
    </reaction>
</comment>
<dbReference type="CDD" id="cd04471">
    <property type="entry name" value="S1_RNase_R"/>
    <property type="match status" value="1"/>
</dbReference>
<evidence type="ECO:0000256" key="2">
    <source>
        <dbReference type="ARBA" id="ARBA00022490"/>
    </source>
</evidence>
<dbReference type="Pfam" id="PF00773">
    <property type="entry name" value="RNB"/>
    <property type="match status" value="1"/>
</dbReference>
<keyword evidence="11" id="KW-1185">Reference proteome</keyword>
<proteinExistence type="inferred from homology"/>
<evidence type="ECO:0000256" key="6">
    <source>
        <dbReference type="ARBA" id="ARBA00022884"/>
    </source>
</evidence>
<dbReference type="EC" id="3.1.13.1" evidence="7"/>
<gene>
    <name evidence="7 10" type="primary">rnr</name>
    <name evidence="10" type="ORF">NJQ99_02460</name>
</gene>
<dbReference type="NCBIfam" id="TIGR00358">
    <property type="entry name" value="3_prime_RNase"/>
    <property type="match status" value="1"/>
</dbReference>
<dbReference type="PANTHER" id="PTHR23355">
    <property type="entry name" value="RIBONUCLEASE"/>
    <property type="match status" value="1"/>
</dbReference>
<dbReference type="InterPro" id="IPR001900">
    <property type="entry name" value="RNase_II/R"/>
</dbReference>
<dbReference type="GO" id="GO:0003723">
    <property type="term" value="F:RNA binding"/>
    <property type="evidence" value="ECO:0007669"/>
    <property type="project" value="UniProtKB-UniRule"/>
</dbReference>
<evidence type="ECO:0000313" key="11">
    <source>
        <dbReference type="Proteomes" id="UP001055804"/>
    </source>
</evidence>
<dbReference type="AlphaFoldDB" id="A0A9J6P938"/>
<dbReference type="InterPro" id="IPR050180">
    <property type="entry name" value="RNR_Ribonuclease"/>
</dbReference>
<dbReference type="EMBL" id="JAMZFT010000001">
    <property type="protein sequence ID" value="MCP1335261.1"/>
    <property type="molecule type" value="Genomic_DNA"/>
</dbReference>
<dbReference type="GO" id="GO:0005829">
    <property type="term" value="C:cytosol"/>
    <property type="evidence" value="ECO:0007669"/>
    <property type="project" value="TreeGrafter"/>
</dbReference>
<protein>
    <recommendedName>
        <fullName evidence="7">Ribonuclease R</fullName>
        <shortName evidence="7">RNase R</shortName>
        <ecNumber evidence="7">3.1.13.1</ecNumber>
    </recommendedName>
</protein>
<dbReference type="InterPro" id="IPR022966">
    <property type="entry name" value="RNase_II/R_CS"/>
</dbReference>
<dbReference type="Proteomes" id="UP001055804">
    <property type="component" value="Unassembled WGS sequence"/>
</dbReference>
<evidence type="ECO:0000256" key="1">
    <source>
        <dbReference type="ARBA" id="ARBA00001849"/>
    </source>
</evidence>
<dbReference type="SUPFAM" id="SSF50249">
    <property type="entry name" value="Nucleic acid-binding proteins"/>
    <property type="match status" value="2"/>
</dbReference>
<dbReference type="Pfam" id="PF00575">
    <property type="entry name" value="S1"/>
    <property type="match status" value="1"/>
</dbReference>
<organism evidence="10 11">
    <name type="scientific">Futiania mangrovi</name>
    <dbReference type="NCBI Taxonomy" id="2959716"/>
    <lineage>
        <taxon>Bacteria</taxon>
        <taxon>Pseudomonadati</taxon>
        <taxon>Pseudomonadota</taxon>
        <taxon>Alphaproteobacteria</taxon>
        <taxon>Futianiales</taxon>
        <taxon>Futianiaceae</taxon>
        <taxon>Futiania</taxon>
    </lineage>
</organism>
<dbReference type="NCBIfam" id="TIGR02063">
    <property type="entry name" value="RNase_R"/>
    <property type="match status" value="1"/>
</dbReference>
<dbReference type="Gene3D" id="2.40.50.140">
    <property type="entry name" value="Nucleic acid-binding proteins"/>
    <property type="match status" value="1"/>
</dbReference>
<comment type="caution">
    <text evidence="10">The sequence shown here is derived from an EMBL/GenBank/DDBJ whole genome shotgun (WGS) entry which is preliminary data.</text>
</comment>
<dbReference type="PROSITE" id="PS01175">
    <property type="entry name" value="RIBONUCLEASE_II"/>
    <property type="match status" value="1"/>
</dbReference>
<dbReference type="SMART" id="SM00316">
    <property type="entry name" value="S1"/>
    <property type="match status" value="1"/>
</dbReference>
<sequence>MARTKHEATLPSREEILRYIADSPVKVGKREIARAFGIKGGAAKVELKRLLAEMSQEGLIEGRARRSITRAGELPPVAVLDIVDADPDGELIAVPVAKGRETGDGEPPRILLAPASRRDAHVPGIGDRVLARLTRTEEDGAVLYEARVIRKLGQGRKQVLGVFRKVDRHARIIPTDKRDRTEYQVAPEDWGGARNGDLVMAEVAPAGRRGGGRAARVREVLGPRLDDPRAISLIAVHEHGIPVDFPDDALEQAKAARAVRTLGDRTDLRDMPLVTIDPEDARDHDDAVHAMPDDDPKNPGGHIVTVAIADVAHYVTPGSALDRAAWERGNSCYFPDRVVPMLPERLSNELCSLNEGVDRPCLAVRMTFDAHGRKLRHEFMRGLMRSAASLSYAQVQQAWDGAPGPETTALHDGVLAPLFAAYEAAKIAREARAPLDLDLPEHKIVLNEAGEVESIRPRERLEAHRLIEEFMILANVAAAETLERRRTPLIYRVHDTPDREKLLSLRDFLQTIGLKLSLGQVMEPRIFNRILTLARNTGNEELVSTVVLRSQSQAVYSPENIGHFGLNLGKYAHFTSPIRRYADLVVHRALIRALDLGKGKLTDEEIGRLDETAEHISQTERRAMAAERESTDRYLAAFMADRVGLEFEGRIASATRFGLFVRLPEMGADGLIPIATLPGDYYRHDESAHALVGENTGLTFRLGDSLTVRLAEATPVTGGLRFELIEGGKPGKPARGRKTGRRPGSGAPGKTKPGRTRR</sequence>
<feature type="domain" description="S1 motif" evidence="9">
    <location>
        <begin position="644"/>
        <end position="725"/>
    </location>
</feature>
<dbReference type="PANTHER" id="PTHR23355:SF9">
    <property type="entry name" value="DIS3-LIKE EXONUCLEASE 2"/>
    <property type="match status" value="1"/>
</dbReference>
<dbReference type="PROSITE" id="PS50126">
    <property type="entry name" value="S1"/>
    <property type="match status" value="1"/>
</dbReference>
<evidence type="ECO:0000256" key="7">
    <source>
        <dbReference type="HAMAP-Rule" id="MF_01895"/>
    </source>
</evidence>
<accession>A0A9J6P938</accession>
<dbReference type="InterPro" id="IPR011805">
    <property type="entry name" value="RNase_R"/>
</dbReference>
<dbReference type="InterPro" id="IPR004476">
    <property type="entry name" value="RNase_II/RNase_R"/>
</dbReference>
<comment type="subcellular location">
    <subcellularLocation>
        <location evidence="7">Cytoplasm</location>
    </subcellularLocation>
</comment>
<keyword evidence="3 7" id="KW-0540">Nuclease</keyword>
<evidence type="ECO:0000256" key="3">
    <source>
        <dbReference type="ARBA" id="ARBA00022722"/>
    </source>
</evidence>
<feature type="region of interest" description="Disordered" evidence="8">
    <location>
        <begin position="723"/>
        <end position="758"/>
    </location>
</feature>
<dbReference type="HAMAP" id="MF_01895">
    <property type="entry name" value="RNase_R"/>
    <property type="match status" value="1"/>
</dbReference>
<dbReference type="Pfam" id="PF17876">
    <property type="entry name" value="CSD2"/>
    <property type="match status" value="1"/>
</dbReference>
<keyword evidence="2 7" id="KW-0963">Cytoplasm</keyword>
<dbReference type="RefSeq" id="WP_269331210.1">
    <property type="nucleotide sequence ID" value="NZ_JAMZFT010000001.1"/>
</dbReference>
<evidence type="ECO:0000259" key="9">
    <source>
        <dbReference type="PROSITE" id="PS50126"/>
    </source>
</evidence>
<evidence type="ECO:0000256" key="4">
    <source>
        <dbReference type="ARBA" id="ARBA00022801"/>
    </source>
</evidence>
<evidence type="ECO:0000313" key="10">
    <source>
        <dbReference type="EMBL" id="MCP1335261.1"/>
    </source>
</evidence>